<feature type="transmembrane region" description="Helical" evidence="1">
    <location>
        <begin position="420"/>
        <end position="441"/>
    </location>
</feature>
<dbReference type="AlphaFoldDB" id="A0A9W7CPH8"/>
<dbReference type="OrthoDB" id="120316at2759"/>
<sequence>MPNLHQKFIKAWERTQVELHGTYSIDRVVELAKYTRETSWLHIIVVLLVTPLPCLAITVVSDILPLDDPAEGVKANKMFQVRQFYSYLVMSFLCAQQFRTSVRALPYPNWNVARDTVIVSSLPVMTAVLYAFAVWIGFPVPFSIVIAMPVWVVIITVAMAIEWLKLIQQNPATGTMVFNTIKVWLCEVLLVVIYPPYYYVFTTLSKTGQILFASLLPVIKLVMRNIFTLTVVHLRDEMPEVVVFNSEVFNALFVSYCMQNSHSIGTTVMVTLALLCQLAMSLRDVHISVNRAEIIGRLVTDDFWDPCKFVAKSSIGSSRPSALQRADSLLLGNSSQGGKREGSIQVRSASNLQLELSKDGSKLDGQNLKFQSRGTLQLQPIGARIQPALDPIKWGPVKPKRDSRSMSGASLQYILEVRRLMYLTEFLVLIYYVGVFIPLIFSKCLLILYYFMILTTICMQQYTWLSCTVYTIAFITPSSLS</sequence>
<comment type="caution">
    <text evidence="2">The sequence shown here is derived from an EMBL/GenBank/DDBJ whole genome shotgun (WGS) entry which is preliminary data.</text>
</comment>
<feature type="transmembrane region" description="Helical" evidence="1">
    <location>
        <begin position="84"/>
        <end position="105"/>
    </location>
</feature>
<keyword evidence="3" id="KW-1185">Reference proteome</keyword>
<gene>
    <name evidence="2" type="ORF">Pfra01_001060400</name>
</gene>
<keyword evidence="1" id="KW-1133">Transmembrane helix</keyword>
<keyword evidence="1" id="KW-0472">Membrane</keyword>
<feature type="transmembrane region" description="Helical" evidence="1">
    <location>
        <begin position="447"/>
        <end position="475"/>
    </location>
</feature>
<organism evidence="2 3">
    <name type="scientific">Phytophthora fragariaefolia</name>
    <dbReference type="NCBI Taxonomy" id="1490495"/>
    <lineage>
        <taxon>Eukaryota</taxon>
        <taxon>Sar</taxon>
        <taxon>Stramenopiles</taxon>
        <taxon>Oomycota</taxon>
        <taxon>Peronosporomycetes</taxon>
        <taxon>Peronosporales</taxon>
        <taxon>Peronosporaceae</taxon>
        <taxon>Phytophthora</taxon>
    </lineage>
</organism>
<keyword evidence="1" id="KW-0812">Transmembrane</keyword>
<proteinExistence type="predicted"/>
<evidence type="ECO:0000313" key="3">
    <source>
        <dbReference type="Proteomes" id="UP001165121"/>
    </source>
</evidence>
<dbReference type="EMBL" id="BSXT01001032">
    <property type="protein sequence ID" value="GMF37651.1"/>
    <property type="molecule type" value="Genomic_DNA"/>
</dbReference>
<feature type="transmembrane region" description="Helical" evidence="1">
    <location>
        <begin position="117"/>
        <end position="138"/>
    </location>
</feature>
<evidence type="ECO:0000313" key="2">
    <source>
        <dbReference type="EMBL" id="GMF37651.1"/>
    </source>
</evidence>
<protein>
    <submittedName>
        <fullName evidence="2">Unnamed protein product</fullName>
    </submittedName>
</protein>
<name>A0A9W7CPH8_9STRA</name>
<reference evidence="2" key="1">
    <citation type="submission" date="2023-04" db="EMBL/GenBank/DDBJ databases">
        <title>Phytophthora fragariaefolia NBRC 109709.</title>
        <authorList>
            <person name="Ichikawa N."/>
            <person name="Sato H."/>
            <person name="Tonouchi N."/>
        </authorList>
    </citation>
    <scope>NUCLEOTIDE SEQUENCE</scope>
    <source>
        <strain evidence="2">NBRC 109709</strain>
    </source>
</reference>
<feature type="transmembrane region" description="Helical" evidence="1">
    <location>
        <begin position="144"/>
        <end position="164"/>
    </location>
</feature>
<feature type="transmembrane region" description="Helical" evidence="1">
    <location>
        <begin position="40"/>
        <end position="64"/>
    </location>
</feature>
<evidence type="ECO:0000256" key="1">
    <source>
        <dbReference type="SAM" id="Phobius"/>
    </source>
</evidence>
<dbReference type="Proteomes" id="UP001165121">
    <property type="component" value="Unassembled WGS sequence"/>
</dbReference>
<accession>A0A9W7CPH8</accession>
<feature type="transmembrane region" description="Helical" evidence="1">
    <location>
        <begin position="176"/>
        <end position="198"/>
    </location>
</feature>